<gene>
    <name evidence="1" type="ORF">METZ01_LOCUS492711</name>
</gene>
<accession>A0A383D5L9</accession>
<organism evidence="1">
    <name type="scientific">marine metagenome</name>
    <dbReference type="NCBI Taxonomy" id="408172"/>
    <lineage>
        <taxon>unclassified sequences</taxon>
        <taxon>metagenomes</taxon>
        <taxon>ecological metagenomes</taxon>
    </lineage>
</organism>
<sequence length="42" mass="4734">VSDCEELVGFYLEGVSFEMSLKFCWNTKPHLEGIIISVVSLN</sequence>
<name>A0A383D5L9_9ZZZZ</name>
<reference evidence="1" key="1">
    <citation type="submission" date="2018-05" db="EMBL/GenBank/DDBJ databases">
        <authorList>
            <person name="Lanie J.A."/>
            <person name="Ng W.-L."/>
            <person name="Kazmierczak K.M."/>
            <person name="Andrzejewski T.M."/>
            <person name="Davidsen T.M."/>
            <person name="Wayne K.J."/>
            <person name="Tettelin H."/>
            <person name="Glass J.I."/>
            <person name="Rusch D."/>
            <person name="Podicherti R."/>
            <person name="Tsui H.-C.T."/>
            <person name="Winkler M.E."/>
        </authorList>
    </citation>
    <scope>NUCLEOTIDE SEQUENCE</scope>
</reference>
<dbReference type="EMBL" id="UINC01214566">
    <property type="protein sequence ID" value="SVE39857.1"/>
    <property type="molecule type" value="Genomic_DNA"/>
</dbReference>
<dbReference type="AlphaFoldDB" id="A0A383D5L9"/>
<protein>
    <submittedName>
        <fullName evidence="1">Uncharacterized protein</fullName>
    </submittedName>
</protein>
<evidence type="ECO:0000313" key="1">
    <source>
        <dbReference type="EMBL" id="SVE39857.1"/>
    </source>
</evidence>
<proteinExistence type="predicted"/>
<feature type="non-terminal residue" evidence="1">
    <location>
        <position position="1"/>
    </location>
</feature>